<reference evidence="4" key="1">
    <citation type="journal article" date="2019" name="Int. J. Syst. Evol. Microbiol.">
        <title>The Global Catalogue of Microorganisms (GCM) 10K type strain sequencing project: providing services to taxonomists for standard genome sequencing and annotation.</title>
        <authorList>
            <consortium name="The Broad Institute Genomics Platform"/>
            <consortium name="The Broad Institute Genome Sequencing Center for Infectious Disease"/>
            <person name="Wu L."/>
            <person name="Ma J."/>
        </authorList>
    </citation>
    <scope>NUCLEOTIDE SEQUENCE [LARGE SCALE GENOMIC DNA]</scope>
    <source>
        <strain evidence="4">JCM 31486</strain>
    </source>
</reference>
<dbReference type="EMBL" id="JBHTIS010002898">
    <property type="protein sequence ID" value="MFD1050515.1"/>
    <property type="molecule type" value="Genomic_DNA"/>
</dbReference>
<sequence>PPARRRTLTTQDPTATPAPDLIGQDFTAPAPGQRLVGDITYQPTEQGWLYLATVIDLHTREVIGHATAHHMRAEPACDAITLATNRGLTSPDAIFHSDRGSQYTSTEFHTTLTTLDIRPSLGRVGSCYDNAVAESFFATLKTEIGTRVWATRQHAHRDVFTYLSYYNHHRLHSTLGHHTPHETRINYHQHTA</sequence>
<evidence type="ECO:0000259" key="2">
    <source>
        <dbReference type="PROSITE" id="PS50994"/>
    </source>
</evidence>
<dbReference type="InterPro" id="IPR012337">
    <property type="entry name" value="RNaseH-like_sf"/>
</dbReference>
<feature type="non-terminal residue" evidence="3">
    <location>
        <position position="1"/>
    </location>
</feature>
<evidence type="ECO:0000256" key="1">
    <source>
        <dbReference type="SAM" id="MobiDB-lite"/>
    </source>
</evidence>
<dbReference type="InterPro" id="IPR036397">
    <property type="entry name" value="RNaseH_sf"/>
</dbReference>
<dbReference type="Pfam" id="PF00665">
    <property type="entry name" value="rve"/>
    <property type="match status" value="1"/>
</dbReference>
<name>A0ABW3MN05_9PSEU</name>
<dbReference type="PANTHER" id="PTHR46889:SF4">
    <property type="entry name" value="TRANSPOSASE INSO FOR INSERTION SEQUENCE ELEMENT IS911B-RELATED"/>
    <property type="match status" value="1"/>
</dbReference>
<evidence type="ECO:0000313" key="3">
    <source>
        <dbReference type="EMBL" id="MFD1050515.1"/>
    </source>
</evidence>
<dbReference type="SUPFAM" id="SSF53098">
    <property type="entry name" value="Ribonuclease H-like"/>
    <property type="match status" value="1"/>
</dbReference>
<comment type="caution">
    <text evidence="3">The sequence shown here is derived from an EMBL/GenBank/DDBJ whole genome shotgun (WGS) entry which is preliminary data.</text>
</comment>
<dbReference type="Gene3D" id="3.30.420.10">
    <property type="entry name" value="Ribonuclease H-like superfamily/Ribonuclease H"/>
    <property type="match status" value="1"/>
</dbReference>
<gene>
    <name evidence="3" type="ORF">ACFQ1S_35820</name>
</gene>
<dbReference type="PANTHER" id="PTHR46889">
    <property type="entry name" value="TRANSPOSASE INSF FOR INSERTION SEQUENCE IS3B-RELATED"/>
    <property type="match status" value="1"/>
</dbReference>
<feature type="region of interest" description="Disordered" evidence="1">
    <location>
        <begin position="1"/>
        <end position="26"/>
    </location>
</feature>
<dbReference type="PROSITE" id="PS50994">
    <property type="entry name" value="INTEGRASE"/>
    <property type="match status" value="1"/>
</dbReference>
<dbReference type="InterPro" id="IPR048020">
    <property type="entry name" value="Transpos_IS3"/>
</dbReference>
<protein>
    <submittedName>
        <fullName evidence="3">IS3 family transposase</fullName>
    </submittedName>
</protein>
<accession>A0ABW3MN05</accession>
<evidence type="ECO:0000313" key="4">
    <source>
        <dbReference type="Proteomes" id="UP001597045"/>
    </source>
</evidence>
<dbReference type="InterPro" id="IPR001584">
    <property type="entry name" value="Integrase_cat-core"/>
</dbReference>
<proteinExistence type="predicted"/>
<feature type="compositionally biased region" description="Low complexity" evidence="1">
    <location>
        <begin position="8"/>
        <end position="21"/>
    </location>
</feature>
<dbReference type="InterPro" id="IPR050900">
    <property type="entry name" value="Transposase_IS3/IS150/IS904"/>
</dbReference>
<dbReference type="NCBIfam" id="NF033516">
    <property type="entry name" value="transpos_IS3"/>
    <property type="match status" value="1"/>
</dbReference>
<dbReference type="Pfam" id="PF13333">
    <property type="entry name" value="rve_2"/>
    <property type="match status" value="1"/>
</dbReference>
<organism evidence="3 4">
    <name type="scientific">Kibdelosporangium lantanae</name>
    <dbReference type="NCBI Taxonomy" id="1497396"/>
    <lineage>
        <taxon>Bacteria</taxon>
        <taxon>Bacillati</taxon>
        <taxon>Actinomycetota</taxon>
        <taxon>Actinomycetes</taxon>
        <taxon>Pseudonocardiales</taxon>
        <taxon>Pseudonocardiaceae</taxon>
        <taxon>Kibdelosporangium</taxon>
    </lineage>
</organism>
<feature type="domain" description="Integrase catalytic" evidence="2">
    <location>
        <begin position="27"/>
        <end position="188"/>
    </location>
</feature>
<keyword evidence="4" id="KW-1185">Reference proteome</keyword>
<dbReference type="Proteomes" id="UP001597045">
    <property type="component" value="Unassembled WGS sequence"/>
</dbReference>